<name>A0A4U5TRP1_9FLAO</name>
<protein>
    <submittedName>
        <fullName evidence="1">DUF2851 family protein</fullName>
    </submittedName>
</protein>
<proteinExistence type="predicted"/>
<dbReference type="OrthoDB" id="1005072at2"/>
<sequence>MQEDFLHHVWQYQKFKSSHELKTNQGENLQILSVGQHNQNQSGPDFFNAKIKIGTQTWAGNVEIHLKSSDWYAHQHENDPAYDNVILHVIWDDDIEIYRKDNSIIPSLSLKDIVNSDVFDRYEQLLKIKPQQINCEKNFANFDDFILQNWLERVYVERLERKSELILKLLHQNQNNWEAVLFQLLCKNFGLNVNGSAFLELSKTIPYIVIAKHYQKIEDLEALLLGQSSLLSIETETQYIKTLQQRYQYLKHKYQLRPAKEKPQFFRLRPDNFPSLRLAELAAVYHRQPQLFQNLIATQDKNEIYKLFDIELPEFWKTHYSLTKKSKPKPKRLSQNFINLLIINTIVPLKFCYQKQTKNQLNYDNLFNLISDLKSEHNSKVEVFENLRPNTNQNAMYSQALLQLKTEYCDKNYCLKCHLGKRILNQSV</sequence>
<dbReference type="InterPro" id="IPR021272">
    <property type="entry name" value="DUF2851"/>
</dbReference>
<dbReference type="RefSeq" id="WP_138932171.1">
    <property type="nucleotide sequence ID" value="NZ_SWMU01000003.1"/>
</dbReference>
<reference evidence="1 2" key="1">
    <citation type="submission" date="2019-04" db="EMBL/GenBank/DDBJ databases">
        <title>Psychroflexus halotolerans sp. nov., isolated from a marine solar saltern.</title>
        <authorList>
            <person name="Feng X."/>
        </authorList>
    </citation>
    <scope>NUCLEOTIDE SEQUENCE [LARGE SCALE GENOMIC DNA]</scope>
    <source>
        <strain evidence="1 2">WDS2C27</strain>
    </source>
</reference>
<organism evidence="1 2">
    <name type="scientific">Mesohalobacter halotolerans</name>
    <dbReference type="NCBI Taxonomy" id="1883405"/>
    <lineage>
        <taxon>Bacteria</taxon>
        <taxon>Pseudomonadati</taxon>
        <taxon>Bacteroidota</taxon>
        <taxon>Flavobacteriia</taxon>
        <taxon>Flavobacteriales</taxon>
        <taxon>Flavobacteriaceae</taxon>
        <taxon>Mesohalobacter</taxon>
    </lineage>
</organism>
<dbReference type="Proteomes" id="UP000306552">
    <property type="component" value="Unassembled WGS sequence"/>
</dbReference>
<dbReference type="AlphaFoldDB" id="A0A4U5TRP1"/>
<evidence type="ECO:0000313" key="2">
    <source>
        <dbReference type="Proteomes" id="UP000306552"/>
    </source>
</evidence>
<comment type="caution">
    <text evidence="1">The sequence shown here is derived from an EMBL/GenBank/DDBJ whole genome shotgun (WGS) entry which is preliminary data.</text>
</comment>
<dbReference type="Pfam" id="PF11013">
    <property type="entry name" value="DUF2851"/>
    <property type="match status" value="1"/>
</dbReference>
<accession>A0A4U5TRP1</accession>
<dbReference type="EMBL" id="SWMU01000003">
    <property type="protein sequence ID" value="TKS56054.1"/>
    <property type="molecule type" value="Genomic_DNA"/>
</dbReference>
<evidence type="ECO:0000313" key="1">
    <source>
        <dbReference type="EMBL" id="TKS56054.1"/>
    </source>
</evidence>
<keyword evidence="2" id="KW-1185">Reference proteome</keyword>
<gene>
    <name evidence="1" type="ORF">FCN74_08495</name>
</gene>